<organism evidence="12 13">
    <name type="scientific">Apophysomyces ossiformis</name>
    <dbReference type="NCBI Taxonomy" id="679940"/>
    <lineage>
        <taxon>Eukaryota</taxon>
        <taxon>Fungi</taxon>
        <taxon>Fungi incertae sedis</taxon>
        <taxon>Mucoromycota</taxon>
        <taxon>Mucoromycotina</taxon>
        <taxon>Mucoromycetes</taxon>
        <taxon>Mucorales</taxon>
        <taxon>Mucorineae</taxon>
        <taxon>Mucoraceae</taxon>
        <taxon>Apophysomyces</taxon>
    </lineage>
</organism>
<keyword evidence="9 10" id="KW-0472">Membrane</keyword>
<feature type="domain" description="GPI inositol-deacylase PGAP1-like alpha/beta" evidence="11">
    <location>
        <begin position="39"/>
        <end position="262"/>
    </location>
</feature>
<evidence type="ECO:0000256" key="3">
    <source>
        <dbReference type="ARBA" id="ARBA00022448"/>
    </source>
</evidence>
<dbReference type="OrthoDB" id="348976at2759"/>
<protein>
    <recommendedName>
        <fullName evidence="10">GPI inositol-deacylase</fullName>
        <ecNumber evidence="10">3.1.-.-</ecNumber>
    </recommendedName>
</protein>
<evidence type="ECO:0000256" key="2">
    <source>
        <dbReference type="ARBA" id="ARBA00006931"/>
    </source>
</evidence>
<evidence type="ECO:0000256" key="10">
    <source>
        <dbReference type="RuleBase" id="RU365011"/>
    </source>
</evidence>
<sequence length="532" mass="59773">MSYSRPSFVEVEPGPSSRLENKYKLYSYREIYFQNPGQFHGVPALFIPGHAGSYKQARSIAAESTYYYHEHYAKNTHGGKCDIDFFTVHLNEEFSGLSGRLIEDQAEYLNDAIQRILELYDGPRSVILVGHSMGGIVARTMFMLPNYVPGSVNTVLTLATPHVLPPAMLDSRLDRLYKRLERYWRESYKSGHLQDVTLVSFAGGTLDQTVNSDAASLEGAIPSSNSMTVFSASIPHVWTSCDHRAILWCNQLVKIVAAALIDIIDYRVPSQTISASDRMNIFKERFLPSFSPQSKDLASVNVRNMEIQIESEPKIDLQLQSLTERRLVLMPIVKDDHKSFGVLTDQVLGNGNRLSLVRCQGELDHLSCMHAPYVIMALPASKSEQALSFVQVNPKDLKMFDYVGFAVNSERAVVGFIRAEFYNDTTAVVASSISEIALQGLTFNLHSSLSTTFSIPAINNPLLAYRLSVTRECNWSNPTYFPTMVRQLVSDHGESKFHVKLFKDMPISIHFHGLPFSSKDNLNLQFWMDPSS</sequence>
<dbReference type="EMBL" id="JABAYA010000046">
    <property type="protein sequence ID" value="KAF7727956.1"/>
    <property type="molecule type" value="Genomic_DNA"/>
</dbReference>
<comment type="similarity">
    <text evidence="2 10">Belongs to the GPI inositol-deacylase family.</text>
</comment>
<reference evidence="12" key="1">
    <citation type="submission" date="2020-01" db="EMBL/GenBank/DDBJ databases">
        <title>Genome Sequencing of Three Apophysomyces-Like Fungal Strains Confirms a Novel Fungal Genus in the Mucoromycota with divergent Burkholderia-like Endosymbiotic Bacteria.</title>
        <authorList>
            <person name="Stajich J.E."/>
            <person name="Macias A.M."/>
            <person name="Carter-House D."/>
            <person name="Lovett B."/>
            <person name="Kasson L.R."/>
            <person name="Berry K."/>
            <person name="Grigoriev I."/>
            <person name="Chang Y."/>
            <person name="Spatafora J."/>
            <person name="Kasson M.T."/>
        </authorList>
    </citation>
    <scope>NUCLEOTIDE SEQUENCE</scope>
    <source>
        <strain evidence="12">NRRL A-21654</strain>
    </source>
</reference>
<dbReference type="GO" id="GO:0006505">
    <property type="term" value="P:GPI anchor metabolic process"/>
    <property type="evidence" value="ECO:0007669"/>
    <property type="project" value="TreeGrafter"/>
</dbReference>
<evidence type="ECO:0000256" key="4">
    <source>
        <dbReference type="ARBA" id="ARBA00022692"/>
    </source>
</evidence>
<dbReference type="GO" id="GO:0050185">
    <property type="term" value="F:phosphatidylinositol deacylase activity"/>
    <property type="evidence" value="ECO:0007669"/>
    <property type="project" value="TreeGrafter"/>
</dbReference>
<evidence type="ECO:0000256" key="6">
    <source>
        <dbReference type="ARBA" id="ARBA00022824"/>
    </source>
</evidence>
<evidence type="ECO:0000313" key="12">
    <source>
        <dbReference type="EMBL" id="KAF7727956.1"/>
    </source>
</evidence>
<comment type="subcellular location">
    <subcellularLocation>
        <location evidence="1">Endoplasmic reticulum membrane</location>
        <topology evidence="1">Multi-pass membrane protein</topology>
    </subcellularLocation>
</comment>
<keyword evidence="5 10" id="KW-0378">Hydrolase</keyword>
<name>A0A8H7BSR2_9FUNG</name>
<dbReference type="Proteomes" id="UP000605846">
    <property type="component" value="Unassembled WGS sequence"/>
</dbReference>
<gene>
    <name evidence="12" type="primary">BST1_2</name>
    <name evidence="12" type="ORF">EC973_006844</name>
</gene>
<proteinExistence type="inferred from homology"/>
<keyword evidence="7 10" id="KW-0653">Protein transport</keyword>
<keyword evidence="4" id="KW-0812">Transmembrane</keyword>
<evidence type="ECO:0000256" key="7">
    <source>
        <dbReference type="ARBA" id="ARBA00022927"/>
    </source>
</evidence>
<accession>A0A8H7BSR2</accession>
<dbReference type="InterPro" id="IPR012908">
    <property type="entry name" value="PGAP1-ab_dom-like"/>
</dbReference>
<dbReference type="InterPro" id="IPR029058">
    <property type="entry name" value="AB_hydrolase_fold"/>
</dbReference>
<evidence type="ECO:0000313" key="13">
    <source>
        <dbReference type="Proteomes" id="UP000605846"/>
    </source>
</evidence>
<dbReference type="GO" id="GO:0015031">
    <property type="term" value="P:protein transport"/>
    <property type="evidence" value="ECO:0007669"/>
    <property type="project" value="UniProtKB-KW"/>
</dbReference>
<evidence type="ECO:0000256" key="9">
    <source>
        <dbReference type="ARBA" id="ARBA00023136"/>
    </source>
</evidence>
<dbReference type="Pfam" id="PF07819">
    <property type="entry name" value="PGAP1"/>
    <property type="match status" value="1"/>
</dbReference>
<dbReference type="PANTHER" id="PTHR15495:SF7">
    <property type="entry name" value="GPI INOSITOL-DEACYLASE"/>
    <property type="match status" value="1"/>
</dbReference>
<dbReference type="InterPro" id="IPR039529">
    <property type="entry name" value="PGAP1/BST1"/>
</dbReference>
<dbReference type="EC" id="3.1.-.-" evidence="10"/>
<evidence type="ECO:0000256" key="1">
    <source>
        <dbReference type="ARBA" id="ARBA00004477"/>
    </source>
</evidence>
<dbReference type="GO" id="GO:0006888">
    <property type="term" value="P:endoplasmic reticulum to Golgi vesicle-mediated transport"/>
    <property type="evidence" value="ECO:0007669"/>
    <property type="project" value="TreeGrafter"/>
</dbReference>
<dbReference type="GO" id="GO:0005789">
    <property type="term" value="C:endoplasmic reticulum membrane"/>
    <property type="evidence" value="ECO:0007669"/>
    <property type="project" value="UniProtKB-SubCell"/>
</dbReference>
<dbReference type="SUPFAM" id="SSF53474">
    <property type="entry name" value="alpha/beta-Hydrolases"/>
    <property type="match status" value="1"/>
</dbReference>
<feature type="non-terminal residue" evidence="12">
    <location>
        <position position="532"/>
    </location>
</feature>
<keyword evidence="8" id="KW-1133">Transmembrane helix</keyword>
<evidence type="ECO:0000259" key="11">
    <source>
        <dbReference type="Pfam" id="PF07819"/>
    </source>
</evidence>
<evidence type="ECO:0000256" key="8">
    <source>
        <dbReference type="ARBA" id="ARBA00022989"/>
    </source>
</evidence>
<evidence type="ECO:0000256" key="5">
    <source>
        <dbReference type="ARBA" id="ARBA00022801"/>
    </source>
</evidence>
<dbReference type="PANTHER" id="PTHR15495">
    <property type="entry name" value="NEGATIVE REGULATOR OF VESICLE FORMATION-RELATED"/>
    <property type="match status" value="1"/>
</dbReference>
<comment type="caution">
    <text evidence="12">The sequence shown here is derived from an EMBL/GenBank/DDBJ whole genome shotgun (WGS) entry which is preliminary data.</text>
</comment>
<keyword evidence="6 10" id="KW-0256">Endoplasmic reticulum</keyword>
<comment type="function">
    <text evidence="10">Involved in inositol deacylation of GPI-anchored proteins which plays important roles in the quality control and ER-associated degradation of GPI-anchored proteins.</text>
</comment>
<dbReference type="AlphaFoldDB" id="A0A8H7BSR2"/>
<keyword evidence="3 10" id="KW-0813">Transport</keyword>
<keyword evidence="13" id="KW-1185">Reference proteome</keyword>
<dbReference type="Gene3D" id="3.40.50.1820">
    <property type="entry name" value="alpha/beta hydrolase"/>
    <property type="match status" value="1"/>
</dbReference>